<dbReference type="STRING" id="926569.ANT_19190"/>
<organism evidence="1 2">
    <name type="scientific">Anaerolinea thermophila (strain DSM 14523 / JCM 11388 / NBRC 100420 / UNI-1)</name>
    <dbReference type="NCBI Taxonomy" id="926569"/>
    <lineage>
        <taxon>Bacteria</taxon>
        <taxon>Bacillati</taxon>
        <taxon>Chloroflexota</taxon>
        <taxon>Anaerolineae</taxon>
        <taxon>Anaerolineales</taxon>
        <taxon>Anaerolineaceae</taxon>
        <taxon>Anaerolinea</taxon>
    </lineage>
</organism>
<protein>
    <recommendedName>
        <fullName evidence="3">HD domain-containing protein</fullName>
    </recommendedName>
</protein>
<name>E8N681_ANATU</name>
<gene>
    <name evidence="1" type="ordered locus">ANT_19190</name>
</gene>
<evidence type="ECO:0008006" key="3">
    <source>
        <dbReference type="Google" id="ProtNLM"/>
    </source>
</evidence>
<proteinExistence type="predicted"/>
<sequence>MRLAQSTGARLDVVALFALSHDVCRTNEGIDRQHGLESAKWIQKLNGKYFHLDEEGMDLLVRAIRYHSDGLIHEDVTVQTCWDADRLDLARVSIFPTPERLCTTAARNADILSWATERAFRKVPAFETLKQWGLDLNTCVVE</sequence>
<dbReference type="eggNOG" id="COG1418">
    <property type="taxonomic scope" value="Bacteria"/>
</dbReference>
<evidence type="ECO:0000313" key="1">
    <source>
        <dbReference type="EMBL" id="BAJ63945.1"/>
    </source>
</evidence>
<dbReference type="OrthoDB" id="9797344at2"/>
<accession>E8N681</accession>
<dbReference type="InParanoid" id="E8N681"/>
<dbReference type="AlphaFoldDB" id="E8N681"/>
<dbReference type="EMBL" id="AP012029">
    <property type="protein sequence ID" value="BAJ63945.1"/>
    <property type="molecule type" value="Genomic_DNA"/>
</dbReference>
<dbReference type="Gene3D" id="1.10.3210.10">
    <property type="entry name" value="Hypothetical protein af1432"/>
    <property type="match status" value="1"/>
</dbReference>
<dbReference type="KEGG" id="atm:ANT_19190"/>
<dbReference type="SUPFAM" id="SSF109604">
    <property type="entry name" value="HD-domain/PDEase-like"/>
    <property type="match status" value="1"/>
</dbReference>
<dbReference type="Proteomes" id="UP000008922">
    <property type="component" value="Chromosome"/>
</dbReference>
<evidence type="ECO:0000313" key="2">
    <source>
        <dbReference type="Proteomes" id="UP000008922"/>
    </source>
</evidence>
<keyword evidence="2" id="KW-1185">Reference proteome</keyword>
<dbReference type="HOGENOM" id="CLU_112023_1_0_0"/>
<dbReference type="RefSeq" id="WP_013560321.1">
    <property type="nucleotide sequence ID" value="NC_014960.1"/>
</dbReference>
<reference evidence="1 2" key="1">
    <citation type="submission" date="2010-12" db="EMBL/GenBank/DDBJ databases">
        <title>Whole genome sequence of Anaerolinea thermophila UNI-1.</title>
        <authorList>
            <person name="Narita-Yamada S."/>
            <person name="Kishi E."/>
            <person name="Watanabe Y."/>
            <person name="Takasaki K."/>
            <person name="Ankai A."/>
            <person name="Oguchi A."/>
            <person name="Fukui S."/>
            <person name="Takahashi M."/>
            <person name="Yashiro I."/>
            <person name="Hosoyama A."/>
            <person name="Sekiguchi Y."/>
            <person name="Hanada S."/>
            <person name="Fujita N."/>
        </authorList>
    </citation>
    <scope>NUCLEOTIDE SEQUENCE [LARGE SCALE GENOMIC DNA]</scope>
    <source>
        <strain evidence="2">DSM 14523 / JCM 11388 / NBRC 100420 / UNI-1</strain>
    </source>
</reference>